<dbReference type="AlphaFoldDB" id="A0A9P0B286"/>
<name>A0A9P0B286_BRAAE</name>
<feature type="compositionally biased region" description="Basic residues" evidence="17">
    <location>
        <begin position="314"/>
        <end position="324"/>
    </location>
</feature>
<keyword evidence="9" id="KW-0472">Membrane</keyword>
<accession>A0A9P0B286</accession>
<evidence type="ECO:0000256" key="6">
    <source>
        <dbReference type="ARBA" id="ARBA00022753"/>
    </source>
</evidence>
<feature type="compositionally biased region" description="Low complexity" evidence="17">
    <location>
        <begin position="235"/>
        <end position="256"/>
    </location>
</feature>
<dbReference type="EMBL" id="OV121135">
    <property type="protein sequence ID" value="CAH0555738.1"/>
    <property type="molecule type" value="Genomic_DNA"/>
</dbReference>
<evidence type="ECO:0000256" key="17">
    <source>
        <dbReference type="SAM" id="MobiDB-lite"/>
    </source>
</evidence>
<evidence type="ECO:0000256" key="14">
    <source>
        <dbReference type="ARBA" id="ARBA00035708"/>
    </source>
</evidence>
<evidence type="ECO:0000313" key="19">
    <source>
        <dbReference type="Proteomes" id="UP001154078"/>
    </source>
</evidence>
<proteinExistence type="inferred from homology"/>
<keyword evidence="5" id="KW-0732">Signal</keyword>
<comment type="similarity">
    <text evidence="3">Belongs to the VOPP1/ECOP family.</text>
</comment>
<keyword evidence="10" id="KW-0804">Transcription</keyword>
<evidence type="ECO:0000313" key="18">
    <source>
        <dbReference type="EMBL" id="CAH0555738.1"/>
    </source>
</evidence>
<evidence type="ECO:0000256" key="11">
    <source>
        <dbReference type="ARBA" id="ARBA00023228"/>
    </source>
</evidence>
<evidence type="ECO:0000256" key="2">
    <source>
        <dbReference type="ARBA" id="ARBA00004656"/>
    </source>
</evidence>
<evidence type="ECO:0000256" key="16">
    <source>
        <dbReference type="ARBA" id="ARBA00046288"/>
    </source>
</evidence>
<dbReference type="GO" id="GO:0031902">
    <property type="term" value="C:late endosome membrane"/>
    <property type="evidence" value="ECO:0007669"/>
    <property type="project" value="UniProtKB-SubCell"/>
</dbReference>
<dbReference type="OrthoDB" id="6629737at2759"/>
<dbReference type="PANTHER" id="PTHR14971:SF2">
    <property type="entry name" value="VESICULAR, OVEREXPRESSED IN CANCER, PROSURVIVAL PROTEIN 1"/>
    <property type="match status" value="1"/>
</dbReference>
<keyword evidence="7" id="KW-1133">Transmembrane helix</keyword>
<reference evidence="18" key="1">
    <citation type="submission" date="2021-12" db="EMBL/GenBank/DDBJ databases">
        <authorList>
            <person name="King R."/>
        </authorList>
    </citation>
    <scope>NUCLEOTIDE SEQUENCE</scope>
</reference>
<protein>
    <recommendedName>
        <fullName evidence="14">WW domain binding protein VOPP1</fullName>
    </recommendedName>
    <alternativeName>
        <fullName evidence="15">Vesicular, overexpressed in cancer, prosurvival protein 1</fullName>
    </alternativeName>
</protein>
<comment type="subcellular location">
    <subcellularLocation>
        <location evidence="1">Cytoplasmic vesicle membrane</location>
    </subcellularLocation>
    <subcellularLocation>
        <location evidence="16">Endomembrane system</location>
        <topology evidence="16">Single-pass type I membrane protein</topology>
    </subcellularLocation>
    <subcellularLocation>
        <location evidence="13">Late endosome membrane</location>
        <topology evidence="13">Single-pass membrane protein</topology>
    </subcellularLocation>
    <subcellularLocation>
        <location evidence="2">Lysosome membrane</location>
    </subcellularLocation>
</comment>
<feature type="compositionally biased region" description="Basic and acidic residues" evidence="17">
    <location>
        <begin position="326"/>
        <end position="335"/>
    </location>
</feature>
<keyword evidence="4" id="KW-0812">Transmembrane</keyword>
<feature type="region of interest" description="Disordered" evidence="17">
    <location>
        <begin position="234"/>
        <end position="335"/>
    </location>
</feature>
<evidence type="ECO:0000256" key="3">
    <source>
        <dbReference type="ARBA" id="ARBA00006655"/>
    </source>
</evidence>
<sequence length="520" mass="56710">MTTQLLGNKCDGGHYPCSPPKECCKQGCCYLPSSTMYRPSSIQSATAFNPLFLGHWYFWLAVTATVTGILCACSLWRKHSQGSSCCGDSSRDDRASEPDSNGSCYAPPQYSRCNSFYQAPPPYSEVTSKPDRYPVVISYELEPSIKNTSTGYLMVQYFRKLIVGPTGERSLSATSTNDSINSSFICNVAIEANTIVPPPYSSTASLDEVVCDKQANVDPRLLPHSASLMQQQLHEAVVSGASSSSPSTSSCATAEPENPMPNHHMPSSQNALASVKLSKEATATNKAVVPNDQHLYSTDRIVNKNQTSCDGTPAHKRGTKRVLKQRSSDSESQEESHNFADLLNLSVCMPSNVVYLNKTPIHSNPLLQELHYSVTNSMTGSEVSSLANLDTPDSPPRATSPTLEMKELLNKIQKLPQHKAFVLPSQEARPSRNLFHKMRAKTLYMPLSGTVLNKPKNLPNVSSRSWLSRSAPNTPCANYVPIFPVHKATNTVGTITDGSPLLAEQDDAEDEVAAHRDECL</sequence>
<keyword evidence="6" id="KW-0967">Endosome</keyword>
<dbReference type="PANTHER" id="PTHR14971">
    <property type="entry name" value="VESICULAR, OVEREXPRESSED IN CANCER, PROSURVIVAL PROTEIN 1"/>
    <property type="match status" value="1"/>
</dbReference>
<evidence type="ECO:0000256" key="1">
    <source>
        <dbReference type="ARBA" id="ARBA00004156"/>
    </source>
</evidence>
<evidence type="ECO:0000256" key="12">
    <source>
        <dbReference type="ARBA" id="ARBA00023329"/>
    </source>
</evidence>
<dbReference type="GO" id="GO:0005765">
    <property type="term" value="C:lysosomal membrane"/>
    <property type="evidence" value="ECO:0007669"/>
    <property type="project" value="UniProtKB-SubCell"/>
</dbReference>
<evidence type="ECO:0000256" key="4">
    <source>
        <dbReference type="ARBA" id="ARBA00022692"/>
    </source>
</evidence>
<keyword evidence="12" id="KW-0968">Cytoplasmic vesicle</keyword>
<evidence type="ECO:0000256" key="13">
    <source>
        <dbReference type="ARBA" id="ARBA00035628"/>
    </source>
</evidence>
<keyword evidence="8" id="KW-0805">Transcription regulation</keyword>
<evidence type="ECO:0000256" key="7">
    <source>
        <dbReference type="ARBA" id="ARBA00022989"/>
    </source>
</evidence>
<feature type="region of interest" description="Disordered" evidence="17">
    <location>
        <begin position="79"/>
        <end position="103"/>
    </location>
</feature>
<keyword evidence="11" id="KW-0458">Lysosome</keyword>
<organism evidence="18 19">
    <name type="scientific">Brassicogethes aeneus</name>
    <name type="common">Rape pollen beetle</name>
    <name type="synonym">Meligethes aeneus</name>
    <dbReference type="NCBI Taxonomy" id="1431903"/>
    <lineage>
        <taxon>Eukaryota</taxon>
        <taxon>Metazoa</taxon>
        <taxon>Ecdysozoa</taxon>
        <taxon>Arthropoda</taxon>
        <taxon>Hexapoda</taxon>
        <taxon>Insecta</taxon>
        <taxon>Pterygota</taxon>
        <taxon>Neoptera</taxon>
        <taxon>Endopterygota</taxon>
        <taxon>Coleoptera</taxon>
        <taxon>Polyphaga</taxon>
        <taxon>Cucujiformia</taxon>
        <taxon>Nitidulidae</taxon>
        <taxon>Meligethinae</taxon>
        <taxon>Brassicogethes</taxon>
    </lineage>
</organism>
<keyword evidence="19" id="KW-1185">Reference proteome</keyword>
<evidence type="ECO:0000256" key="9">
    <source>
        <dbReference type="ARBA" id="ARBA00023136"/>
    </source>
</evidence>
<evidence type="ECO:0000256" key="15">
    <source>
        <dbReference type="ARBA" id="ARBA00035715"/>
    </source>
</evidence>
<dbReference type="InterPro" id="IPR026229">
    <property type="entry name" value="VOPP1"/>
</dbReference>
<dbReference type="Proteomes" id="UP001154078">
    <property type="component" value="Chromosome 4"/>
</dbReference>
<evidence type="ECO:0000256" key="10">
    <source>
        <dbReference type="ARBA" id="ARBA00023163"/>
    </source>
</evidence>
<gene>
    <name evidence="18" type="ORF">MELIAE_LOCUS7024</name>
</gene>
<evidence type="ECO:0000256" key="8">
    <source>
        <dbReference type="ARBA" id="ARBA00023015"/>
    </source>
</evidence>
<evidence type="ECO:0000256" key="5">
    <source>
        <dbReference type="ARBA" id="ARBA00022729"/>
    </source>
</evidence>